<evidence type="ECO:0000313" key="5">
    <source>
        <dbReference type="EMBL" id="KAF2659094.1"/>
    </source>
</evidence>
<evidence type="ECO:0000313" key="6">
    <source>
        <dbReference type="Proteomes" id="UP000799324"/>
    </source>
</evidence>
<keyword evidence="3" id="KW-0560">Oxidoreductase</keyword>
<dbReference type="Gene3D" id="3.40.50.720">
    <property type="entry name" value="NAD(P)-binding Rossmann-like Domain"/>
    <property type="match status" value="1"/>
</dbReference>
<dbReference type="PRINTS" id="PR00080">
    <property type="entry name" value="SDRFAMILY"/>
</dbReference>
<keyword evidence="6" id="KW-1185">Reference proteome</keyword>
<dbReference type="Pfam" id="PF00106">
    <property type="entry name" value="adh_short"/>
    <property type="match status" value="1"/>
</dbReference>
<dbReference type="InterPro" id="IPR036291">
    <property type="entry name" value="NAD(P)-bd_dom_sf"/>
</dbReference>
<dbReference type="InterPro" id="IPR020904">
    <property type="entry name" value="Sc_DH/Rdtase_CS"/>
</dbReference>
<dbReference type="AlphaFoldDB" id="A0A6A6TKE0"/>
<accession>A0A6A6TKE0</accession>
<proteinExistence type="inferred from homology"/>
<reference evidence="5" key="1">
    <citation type="journal article" date="2020" name="Stud. Mycol.">
        <title>101 Dothideomycetes genomes: a test case for predicting lifestyles and emergence of pathogens.</title>
        <authorList>
            <person name="Haridas S."/>
            <person name="Albert R."/>
            <person name="Binder M."/>
            <person name="Bloem J."/>
            <person name="Labutti K."/>
            <person name="Salamov A."/>
            <person name="Andreopoulos B."/>
            <person name="Baker S."/>
            <person name="Barry K."/>
            <person name="Bills G."/>
            <person name="Bluhm B."/>
            <person name="Cannon C."/>
            <person name="Castanera R."/>
            <person name="Culley D."/>
            <person name="Daum C."/>
            <person name="Ezra D."/>
            <person name="Gonzalez J."/>
            <person name="Henrissat B."/>
            <person name="Kuo A."/>
            <person name="Liang C."/>
            <person name="Lipzen A."/>
            <person name="Lutzoni F."/>
            <person name="Magnuson J."/>
            <person name="Mondo S."/>
            <person name="Nolan M."/>
            <person name="Ohm R."/>
            <person name="Pangilinan J."/>
            <person name="Park H.-J."/>
            <person name="Ramirez L."/>
            <person name="Alfaro M."/>
            <person name="Sun H."/>
            <person name="Tritt A."/>
            <person name="Yoshinaga Y."/>
            <person name="Zwiers L.-H."/>
            <person name="Turgeon B."/>
            <person name="Goodwin S."/>
            <person name="Spatafora J."/>
            <person name="Crous P."/>
            <person name="Grigoriev I."/>
        </authorList>
    </citation>
    <scope>NUCLEOTIDE SEQUENCE</scope>
    <source>
        <strain evidence="5">CBS 122681</strain>
    </source>
</reference>
<dbReference type="OrthoDB" id="10253736at2759"/>
<keyword evidence="2" id="KW-0521">NADP</keyword>
<sequence length="383" mass="42332">MSATSSSKPPRKPVVTQLTKALSYPISYWQYAANEPVITGALLYILTKGPPHIRERLLRPLQPLSLKGKARLDAFVSALKVLTVLGVFKKANNALNWLALKNWSLQRKGAPFEFGPAKKELVVITGGCSGFGYELVKDFNPIARVVIIDVSPLPAELEKLSDVHYYQCDVTDTSAVVATCEAIRQSHGHPTILINNAGIANKKTILETSNENCEKLFKVNLTSHFVLIREFLPAMLELKKGHIVTMASMASFLAVPGLVDYCCTKVGALYLTEGLRNELLSRYPGGETICTSSIHPSWHDTGIIKGIENFLEKGGHQVDPPSNVSKAVLEQVVKARSGRVYVPGSEVKKASLRNQPLWFQDFILKNVWKRKKREVVLETTDGK</sequence>
<gene>
    <name evidence="5" type="ORF">K491DRAFT_623383</name>
</gene>
<dbReference type="PROSITE" id="PS00061">
    <property type="entry name" value="ADH_SHORT"/>
    <property type="match status" value="1"/>
</dbReference>
<name>A0A6A6TKE0_9PLEO</name>
<evidence type="ECO:0000256" key="2">
    <source>
        <dbReference type="ARBA" id="ARBA00022857"/>
    </source>
</evidence>
<evidence type="ECO:0000256" key="1">
    <source>
        <dbReference type="ARBA" id="ARBA00006484"/>
    </source>
</evidence>
<dbReference type="PRINTS" id="PR00081">
    <property type="entry name" value="GDHRDH"/>
</dbReference>
<protein>
    <submittedName>
        <fullName evidence="5">NAD(P)-binding protein</fullName>
    </submittedName>
</protein>
<dbReference type="GO" id="GO:0016616">
    <property type="term" value="F:oxidoreductase activity, acting on the CH-OH group of donors, NAD or NADP as acceptor"/>
    <property type="evidence" value="ECO:0007669"/>
    <property type="project" value="TreeGrafter"/>
</dbReference>
<dbReference type="InterPro" id="IPR002347">
    <property type="entry name" value="SDR_fam"/>
</dbReference>
<organism evidence="5 6">
    <name type="scientific">Lophiostoma macrostomum CBS 122681</name>
    <dbReference type="NCBI Taxonomy" id="1314788"/>
    <lineage>
        <taxon>Eukaryota</taxon>
        <taxon>Fungi</taxon>
        <taxon>Dikarya</taxon>
        <taxon>Ascomycota</taxon>
        <taxon>Pezizomycotina</taxon>
        <taxon>Dothideomycetes</taxon>
        <taxon>Pleosporomycetidae</taxon>
        <taxon>Pleosporales</taxon>
        <taxon>Lophiostomataceae</taxon>
        <taxon>Lophiostoma</taxon>
    </lineage>
</organism>
<dbReference type="PANTHER" id="PTHR24322:SF736">
    <property type="entry name" value="RETINOL DEHYDROGENASE 10"/>
    <property type="match status" value="1"/>
</dbReference>
<dbReference type="PANTHER" id="PTHR24322">
    <property type="entry name" value="PKSB"/>
    <property type="match status" value="1"/>
</dbReference>
<dbReference type="EMBL" id="MU004309">
    <property type="protein sequence ID" value="KAF2659094.1"/>
    <property type="molecule type" value="Genomic_DNA"/>
</dbReference>
<evidence type="ECO:0000256" key="4">
    <source>
        <dbReference type="RuleBase" id="RU000363"/>
    </source>
</evidence>
<comment type="similarity">
    <text evidence="1 4">Belongs to the short-chain dehydrogenases/reductases (SDR) family.</text>
</comment>
<dbReference type="SUPFAM" id="SSF51735">
    <property type="entry name" value="NAD(P)-binding Rossmann-fold domains"/>
    <property type="match status" value="1"/>
</dbReference>
<dbReference type="Proteomes" id="UP000799324">
    <property type="component" value="Unassembled WGS sequence"/>
</dbReference>
<evidence type="ECO:0000256" key="3">
    <source>
        <dbReference type="ARBA" id="ARBA00023002"/>
    </source>
</evidence>